<gene>
    <name evidence="2" type="ordered locus">MTR_8g027455</name>
</gene>
<evidence type="ECO:0000313" key="4">
    <source>
        <dbReference type="Proteomes" id="UP000002051"/>
    </source>
</evidence>
<accession>A0A072TN33</accession>
<keyword evidence="4" id="KW-1185">Reference proteome</keyword>
<dbReference type="InterPro" id="IPR052222">
    <property type="entry name" value="DESIGUAL"/>
</dbReference>
<feature type="region of interest" description="Disordered" evidence="1">
    <location>
        <begin position="150"/>
        <end position="169"/>
    </location>
</feature>
<name>A0A072TN33_MEDTR</name>
<dbReference type="EnsemblPlants" id="KEH18631">
    <property type="protein sequence ID" value="KEH18631"/>
    <property type="gene ID" value="MTR_8g027455"/>
</dbReference>
<dbReference type="PANTHER" id="PTHR31769">
    <property type="entry name" value="OS07G0462200 PROTEIN-RELATED"/>
    <property type="match status" value="1"/>
</dbReference>
<reference evidence="2 4" key="2">
    <citation type="journal article" date="2014" name="BMC Genomics">
        <title>An improved genome release (version Mt4.0) for the model legume Medicago truncatula.</title>
        <authorList>
            <person name="Tang H."/>
            <person name="Krishnakumar V."/>
            <person name="Bidwell S."/>
            <person name="Rosen B."/>
            <person name="Chan A."/>
            <person name="Zhou S."/>
            <person name="Gentzbittel L."/>
            <person name="Childs K.L."/>
            <person name="Yandell M."/>
            <person name="Gundlach H."/>
            <person name="Mayer K.F."/>
            <person name="Schwartz D.C."/>
            <person name="Town C.D."/>
        </authorList>
    </citation>
    <scope>GENOME REANNOTATION</scope>
    <source>
        <strain evidence="2">A17</strain>
        <strain evidence="3 4">cv. Jemalong A17</strain>
    </source>
</reference>
<sequence length="431" mass="48357">MPGMHPSDARNSKNVSLFPVDLTREEYDRRLSEALSSGCSVDEALTLRAWTKVAGEKKKGRLYGAGNLAGNYRKGVATTLKLTLNAGEGSCRQPELTPEMRDMITRLTQEQLAAQMQTQQELIQKVVRKQQEFLDSQLDTFRQEQGWNRNEQGVGQHSRSRQNVRAPPVCDDDADDPYEVYGEAKMMMMMTGSRWMIDAYDACCVFSLLLCYGLYDFGRGSAPRFSARGVAPGKVSAISAFASASAPGFFRHKCRVSHGFCPFDRDFAPGKRATWHDWMVHIWVCHGKIMARSRRNVARCRQIRYSTVLSPAPLWHDGAKVVPDEYDDRTFCVYTMDASTVFGVAAFSLLLLSQTVRNTVTSCLCCGKGLISGCSTICAKHSHLASELISEEEFSEKKKTQFNPLLVFFSPSGLDFADEDEDWFGRDEEED</sequence>
<reference evidence="3" key="3">
    <citation type="submission" date="2015-04" db="UniProtKB">
        <authorList>
            <consortium name="EnsemblPlants"/>
        </authorList>
    </citation>
    <scope>IDENTIFICATION</scope>
    <source>
        <strain evidence="3">cv. Jemalong A17</strain>
    </source>
</reference>
<reference evidence="2 4" key="1">
    <citation type="journal article" date="2011" name="Nature">
        <title>The Medicago genome provides insight into the evolution of rhizobial symbioses.</title>
        <authorList>
            <person name="Young N.D."/>
            <person name="Debelle F."/>
            <person name="Oldroyd G.E."/>
            <person name="Geurts R."/>
            <person name="Cannon S.B."/>
            <person name="Udvardi M.K."/>
            <person name="Benedito V.A."/>
            <person name="Mayer K.F."/>
            <person name="Gouzy J."/>
            <person name="Schoof H."/>
            <person name="Van de Peer Y."/>
            <person name="Proost S."/>
            <person name="Cook D.R."/>
            <person name="Meyers B.C."/>
            <person name="Spannagl M."/>
            <person name="Cheung F."/>
            <person name="De Mita S."/>
            <person name="Krishnakumar V."/>
            <person name="Gundlach H."/>
            <person name="Zhou S."/>
            <person name="Mudge J."/>
            <person name="Bharti A.K."/>
            <person name="Murray J.D."/>
            <person name="Naoumkina M.A."/>
            <person name="Rosen B."/>
            <person name="Silverstein K.A."/>
            <person name="Tang H."/>
            <person name="Rombauts S."/>
            <person name="Zhao P.X."/>
            <person name="Zhou P."/>
            <person name="Barbe V."/>
            <person name="Bardou P."/>
            <person name="Bechner M."/>
            <person name="Bellec A."/>
            <person name="Berger A."/>
            <person name="Berges H."/>
            <person name="Bidwell S."/>
            <person name="Bisseling T."/>
            <person name="Choisne N."/>
            <person name="Couloux A."/>
            <person name="Denny R."/>
            <person name="Deshpande S."/>
            <person name="Dai X."/>
            <person name="Doyle J.J."/>
            <person name="Dudez A.M."/>
            <person name="Farmer A.D."/>
            <person name="Fouteau S."/>
            <person name="Franken C."/>
            <person name="Gibelin C."/>
            <person name="Gish J."/>
            <person name="Goldstein S."/>
            <person name="Gonzalez A.J."/>
            <person name="Green P.J."/>
            <person name="Hallab A."/>
            <person name="Hartog M."/>
            <person name="Hua A."/>
            <person name="Humphray S.J."/>
            <person name="Jeong D.H."/>
            <person name="Jing Y."/>
            <person name="Jocker A."/>
            <person name="Kenton S.M."/>
            <person name="Kim D.J."/>
            <person name="Klee K."/>
            <person name="Lai H."/>
            <person name="Lang C."/>
            <person name="Lin S."/>
            <person name="Macmil S.L."/>
            <person name="Magdelenat G."/>
            <person name="Matthews L."/>
            <person name="McCorrison J."/>
            <person name="Monaghan E.L."/>
            <person name="Mun J.H."/>
            <person name="Najar F.Z."/>
            <person name="Nicholson C."/>
            <person name="Noirot C."/>
            <person name="O'Bleness M."/>
            <person name="Paule C.R."/>
            <person name="Poulain J."/>
            <person name="Prion F."/>
            <person name="Qin B."/>
            <person name="Qu C."/>
            <person name="Retzel E.F."/>
            <person name="Riddle C."/>
            <person name="Sallet E."/>
            <person name="Samain S."/>
            <person name="Samson N."/>
            <person name="Sanders I."/>
            <person name="Saurat O."/>
            <person name="Scarpelli C."/>
            <person name="Schiex T."/>
            <person name="Segurens B."/>
            <person name="Severin A.J."/>
            <person name="Sherrier D.J."/>
            <person name="Shi R."/>
            <person name="Sims S."/>
            <person name="Singer S.R."/>
            <person name="Sinharoy S."/>
            <person name="Sterck L."/>
            <person name="Viollet A."/>
            <person name="Wang B.B."/>
            <person name="Wang K."/>
            <person name="Wang M."/>
            <person name="Wang X."/>
            <person name="Warfsmann J."/>
            <person name="Weissenbach J."/>
            <person name="White D.D."/>
            <person name="White J.D."/>
            <person name="Wiley G.B."/>
            <person name="Wincker P."/>
            <person name="Xing Y."/>
            <person name="Yang L."/>
            <person name="Yao Z."/>
            <person name="Ying F."/>
            <person name="Zhai J."/>
            <person name="Zhou L."/>
            <person name="Zuber A."/>
            <person name="Denarie J."/>
            <person name="Dixon R.A."/>
            <person name="May G.D."/>
            <person name="Schwartz D.C."/>
            <person name="Rogers J."/>
            <person name="Quetier F."/>
            <person name="Town C.D."/>
            <person name="Roe B.A."/>
        </authorList>
    </citation>
    <scope>NUCLEOTIDE SEQUENCE [LARGE SCALE GENOMIC DNA]</scope>
    <source>
        <strain evidence="2">A17</strain>
        <strain evidence="3 4">cv. Jemalong A17</strain>
    </source>
</reference>
<dbReference type="eggNOG" id="ENOG502SIT0">
    <property type="taxonomic scope" value="Eukaryota"/>
</dbReference>
<dbReference type="AlphaFoldDB" id="A0A072TN33"/>
<dbReference type="PaxDb" id="3880-AES67263"/>
<organism evidence="2 4">
    <name type="scientific">Medicago truncatula</name>
    <name type="common">Barrel medic</name>
    <name type="synonym">Medicago tribuloides</name>
    <dbReference type="NCBI Taxonomy" id="3880"/>
    <lineage>
        <taxon>Eukaryota</taxon>
        <taxon>Viridiplantae</taxon>
        <taxon>Streptophyta</taxon>
        <taxon>Embryophyta</taxon>
        <taxon>Tracheophyta</taxon>
        <taxon>Spermatophyta</taxon>
        <taxon>Magnoliopsida</taxon>
        <taxon>eudicotyledons</taxon>
        <taxon>Gunneridae</taxon>
        <taxon>Pentapetalae</taxon>
        <taxon>rosids</taxon>
        <taxon>fabids</taxon>
        <taxon>Fabales</taxon>
        <taxon>Fabaceae</taxon>
        <taxon>Papilionoideae</taxon>
        <taxon>50 kb inversion clade</taxon>
        <taxon>NPAAA clade</taxon>
        <taxon>Hologalegina</taxon>
        <taxon>IRL clade</taxon>
        <taxon>Trifolieae</taxon>
        <taxon>Medicago</taxon>
    </lineage>
</organism>
<protein>
    <submittedName>
        <fullName evidence="2 3">Uncharacterized protein</fullName>
    </submittedName>
</protein>
<dbReference type="Proteomes" id="UP000002051">
    <property type="component" value="Chromosome 8"/>
</dbReference>
<feature type="compositionally biased region" description="Polar residues" evidence="1">
    <location>
        <begin position="150"/>
        <end position="163"/>
    </location>
</feature>
<dbReference type="HOGENOM" id="CLU_636757_0_0_1"/>
<evidence type="ECO:0000256" key="1">
    <source>
        <dbReference type="SAM" id="MobiDB-lite"/>
    </source>
</evidence>
<evidence type="ECO:0000313" key="2">
    <source>
        <dbReference type="EMBL" id="KEH18631.1"/>
    </source>
</evidence>
<proteinExistence type="predicted"/>
<dbReference type="EMBL" id="CM001224">
    <property type="protein sequence ID" value="KEH18631.1"/>
    <property type="molecule type" value="Genomic_DNA"/>
</dbReference>
<evidence type="ECO:0000313" key="3">
    <source>
        <dbReference type="EnsemblPlants" id="KEH18631"/>
    </source>
</evidence>